<dbReference type="InterPro" id="IPR053191">
    <property type="entry name" value="DcsG_Biosynth_Enzyme"/>
</dbReference>
<comment type="caution">
    <text evidence="2">The sequence shown here is derived from an EMBL/GenBank/DDBJ whole genome shotgun (WGS) entry which is preliminary data.</text>
</comment>
<keyword evidence="3" id="KW-1185">Reference proteome</keyword>
<keyword evidence="2" id="KW-0547">Nucleotide-binding</keyword>
<proteinExistence type="predicted"/>
<accession>A0A108U9Z8</accession>
<dbReference type="SUPFAM" id="SSF56059">
    <property type="entry name" value="Glutathione synthetase ATP-binding domain-like"/>
    <property type="match status" value="1"/>
</dbReference>
<sequence>MPAFRSTPLDAPTHPSAAQQAASTDAASPDAAQASPIPRFDPPLSIALVTSQVHPDIDPDDEGLVVALRAHGIEPSACMWNDPSVDWAAFDALLVRSTWDYFQHYTEFLRWYAHIAELGVAIVNPLPLLIWNSDKRYLLELAKLDVPIIATTHACGDELEATLASMSGEVVVKPSVSGGAWHTVRGRIGSGEFDQALAALPRELDYLIQPFMPQIVEQGEWSLLFFGGVYSHAVLKKPGADDYRVQTYFGGTADLTEPGPSILAAARHALQAVTTLGYRDQAYVRVDGVVDDGVFRVMELEFIEPFLHFAAHPPAAGLFAAQLARRWQALRAPATLAT</sequence>
<dbReference type="GO" id="GO:0005524">
    <property type="term" value="F:ATP binding"/>
    <property type="evidence" value="ECO:0007669"/>
    <property type="project" value="UniProtKB-KW"/>
</dbReference>
<feature type="region of interest" description="Disordered" evidence="1">
    <location>
        <begin position="1"/>
        <end position="34"/>
    </location>
</feature>
<name>A0A108U9Z8_9GAMM</name>
<dbReference type="RefSeq" id="WP_235592224.1">
    <property type="nucleotide sequence ID" value="NZ_JAJA02000001.1"/>
</dbReference>
<keyword evidence="2" id="KW-0067">ATP-binding</keyword>
<dbReference type="AlphaFoldDB" id="A0A108U9Z8"/>
<feature type="compositionally biased region" description="Low complexity" evidence="1">
    <location>
        <begin position="15"/>
        <end position="34"/>
    </location>
</feature>
<dbReference type="Proteomes" id="UP000023435">
    <property type="component" value="Unassembled WGS sequence"/>
</dbReference>
<evidence type="ECO:0000256" key="1">
    <source>
        <dbReference type="SAM" id="MobiDB-lite"/>
    </source>
</evidence>
<reference evidence="2 3" key="1">
    <citation type="journal article" date="2014" name="Genome Announc.">
        <title>Draft Genome Sequence of Lysobacter capsici AZ78, a Bacterium Antagonistic to Plant-Pathogenic Oomycetes.</title>
        <authorList>
            <person name="Puopolo G."/>
            <person name="Sonego P."/>
            <person name="Engelen K."/>
            <person name="Pertot I."/>
        </authorList>
    </citation>
    <scope>NUCLEOTIDE SEQUENCE [LARGE SCALE GENOMIC DNA]</scope>
    <source>
        <strain evidence="2 3">AZ78</strain>
    </source>
</reference>
<dbReference type="PANTHER" id="PTHR39217">
    <property type="match status" value="1"/>
</dbReference>
<evidence type="ECO:0000313" key="3">
    <source>
        <dbReference type="Proteomes" id="UP000023435"/>
    </source>
</evidence>
<dbReference type="PANTHER" id="PTHR39217:SF1">
    <property type="entry name" value="GLUTATHIONE SYNTHETASE"/>
    <property type="match status" value="1"/>
</dbReference>
<gene>
    <name evidence="2" type="ORF">AZ78_2840</name>
</gene>
<organism evidence="2 3">
    <name type="scientific">Lysobacter capsici AZ78</name>
    <dbReference type="NCBI Taxonomy" id="1444315"/>
    <lineage>
        <taxon>Bacteria</taxon>
        <taxon>Pseudomonadati</taxon>
        <taxon>Pseudomonadota</taxon>
        <taxon>Gammaproteobacteria</taxon>
        <taxon>Lysobacterales</taxon>
        <taxon>Lysobacteraceae</taxon>
        <taxon>Lysobacter</taxon>
    </lineage>
</organism>
<protein>
    <submittedName>
        <fullName evidence="2">Iron ABC transporter, ATP-binding protein</fullName>
    </submittedName>
</protein>
<evidence type="ECO:0000313" key="2">
    <source>
        <dbReference type="EMBL" id="KWS05289.1"/>
    </source>
</evidence>
<dbReference type="EMBL" id="JAJA02000001">
    <property type="protein sequence ID" value="KWS05289.1"/>
    <property type="molecule type" value="Genomic_DNA"/>
</dbReference>